<feature type="chain" id="PRO_5004733284" description="Beta-glucuronidase" evidence="13">
    <location>
        <begin position="19"/>
        <end position="628"/>
    </location>
</feature>
<organism evidence="17">
    <name type="scientific">Anoplophora glabripennis</name>
    <name type="common">Asian longhorn beetle</name>
    <name type="synonym">Anoplophora nobilis</name>
    <dbReference type="NCBI Taxonomy" id="217634"/>
    <lineage>
        <taxon>Eukaryota</taxon>
        <taxon>Metazoa</taxon>
        <taxon>Ecdysozoa</taxon>
        <taxon>Arthropoda</taxon>
        <taxon>Hexapoda</taxon>
        <taxon>Insecta</taxon>
        <taxon>Pterygota</taxon>
        <taxon>Neoptera</taxon>
        <taxon>Endopterygota</taxon>
        <taxon>Coleoptera</taxon>
        <taxon>Polyphaga</taxon>
        <taxon>Cucujiformia</taxon>
        <taxon>Chrysomeloidea</taxon>
        <taxon>Cerambycidae</taxon>
        <taxon>Lamiinae</taxon>
        <taxon>Lamiini</taxon>
        <taxon>Anoplophora</taxon>
    </lineage>
</organism>
<comment type="subunit">
    <text evidence="4 12">Homotetramer.</text>
</comment>
<dbReference type="InterPro" id="IPR036156">
    <property type="entry name" value="Beta-gal/glucu_dom_sf"/>
</dbReference>
<evidence type="ECO:0000256" key="11">
    <source>
        <dbReference type="ARBA" id="ARBA00023295"/>
    </source>
</evidence>
<evidence type="ECO:0000256" key="2">
    <source>
        <dbReference type="ARBA" id="ARBA00004371"/>
    </source>
</evidence>
<evidence type="ECO:0000259" key="15">
    <source>
        <dbReference type="Pfam" id="PF02836"/>
    </source>
</evidence>
<name>V5G1W2_ANOGL</name>
<keyword evidence="8 12" id="KW-0378">Hydrolase</keyword>
<sequence>MRELLFAFLLLVAAIIQGDSGVLYPRSSITREVQSLDGLWKFSLCNNSVGVKHRTQTSDCSEYNDDEDLELMPVPSSYNDISIDDTVRDHVGVVKYQRSFIVPKSWAQKTVWLRFGSVCYAAEVYLNGKLAMSHEIGHLPFAANVSPFLKFANENDIVVLVNNTLTNSTIPQGTKVVLPSGRIKQEYTFDFFNYAGIDRPVVLYTTEDTYIDDITITTQLSGTTAIVTYDILVEGNDISNIVVTVIDKGGKYIASNDAQTLTGTIKIENAKLWWPYLMDAEPGYLYTLRVEVFNIGDKLLDRYDQPFGIRELTWDNTTFKINGKPLYLRGFGRHEDSDIRGKGLDLPLIIRDHNLIKWVGANSYRTSHYPYAEEIMDLADSLGIMIIDECPAVNTQRYNKDLLENHKKSLTELINRDKNRPSVIIWSASNEPSTQYNESGPYYKEVIAHIKSLDTSRPATVVNSYNAPEDHSGQFLDILCFNKYLGWYDNPGDLDVIVSDLKGYAEAWHRIHNKTVIVTEYGADTLEGLHFLPTYIWSEEYQTDLMSRYFQAFDELREKGWFVGEMIWNFADFKTAQTYTRVGGNKKGIFTRQRQPKASAHLLRRRYWALAGLLDNATQPDDLDEYII</sequence>
<dbReference type="GO" id="GO:0030246">
    <property type="term" value="F:carbohydrate binding"/>
    <property type="evidence" value="ECO:0007669"/>
    <property type="project" value="TreeGrafter"/>
</dbReference>
<evidence type="ECO:0000256" key="10">
    <source>
        <dbReference type="ARBA" id="ARBA00023228"/>
    </source>
</evidence>
<comment type="subcellular location">
    <subcellularLocation>
        <location evidence="2">Lysosome</location>
    </subcellularLocation>
</comment>
<gene>
    <name evidence="17" type="primary">BGLR</name>
</gene>
<dbReference type="SUPFAM" id="SSF49785">
    <property type="entry name" value="Galactose-binding domain-like"/>
    <property type="match status" value="1"/>
</dbReference>
<dbReference type="Gene3D" id="2.60.120.260">
    <property type="entry name" value="Galactose-binding domain-like"/>
    <property type="match status" value="1"/>
</dbReference>
<proteinExistence type="inferred from homology"/>
<dbReference type="Gene3D" id="3.20.20.80">
    <property type="entry name" value="Glycosidases"/>
    <property type="match status" value="1"/>
</dbReference>
<feature type="domain" description="Glycoside hydrolase family 2 catalytic" evidence="15">
    <location>
        <begin position="316"/>
        <end position="610"/>
    </location>
</feature>
<dbReference type="GO" id="GO:0019391">
    <property type="term" value="P:glucuronoside catabolic process"/>
    <property type="evidence" value="ECO:0007669"/>
    <property type="project" value="TreeGrafter"/>
</dbReference>
<evidence type="ECO:0000256" key="3">
    <source>
        <dbReference type="ARBA" id="ARBA00007401"/>
    </source>
</evidence>
<dbReference type="GO" id="GO:0005764">
    <property type="term" value="C:lysosome"/>
    <property type="evidence" value="ECO:0007669"/>
    <property type="project" value="UniProtKB-SubCell"/>
</dbReference>
<dbReference type="PANTHER" id="PTHR10066">
    <property type="entry name" value="BETA-GLUCURONIDASE"/>
    <property type="match status" value="1"/>
</dbReference>
<dbReference type="Pfam" id="PF00703">
    <property type="entry name" value="Glyco_hydro_2"/>
    <property type="match status" value="1"/>
</dbReference>
<dbReference type="InterPro" id="IPR023232">
    <property type="entry name" value="Glyco_hydro_2_AS"/>
</dbReference>
<evidence type="ECO:0000256" key="12">
    <source>
        <dbReference type="RuleBase" id="RU361154"/>
    </source>
</evidence>
<dbReference type="EC" id="3.2.1.31" evidence="5 12"/>
<dbReference type="PANTHER" id="PTHR10066:SF67">
    <property type="entry name" value="BETA-GLUCURONIDASE"/>
    <property type="match status" value="1"/>
</dbReference>
<comment type="catalytic activity">
    <reaction evidence="12">
        <text>a beta-D-glucuronoside + H2O = D-glucuronate + an alcohol</text>
        <dbReference type="Rhea" id="RHEA:17633"/>
        <dbReference type="ChEBI" id="CHEBI:15377"/>
        <dbReference type="ChEBI" id="CHEBI:30879"/>
        <dbReference type="ChEBI" id="CHEBI:58720"/>
        <dbReference type="ChEBI" id="CHEBI:83411"/>
        <dbReference type="EC" id="3.2.1.31"/>
    </reaction>
</comment>
<dbReference type="InterPro" id="IPR008979">
    <property type="entry name" value="Galactose-bd-like_sf"/>
</dbReference>
<comment type="activity regulation">
    <text evidence="12">Inhibited by L-aspartic acid.</text>
</comment>
<dbReference type="InterPro" id="IPR013783">
    <property type="entry name" value="Ig-like_fold"/>
</dbReference>
<dbReference type="FunFam" id="2.60.40.10:FF:000628">
    <property type="entry name" value="Beta-glucuronidase"/>
    <property type="match status" value="1"/>
</dbReference>
<reference evidence="17" key="1">
    <citation type="submission" date="2013-07" db="EMBL/GenBank/DDBJ databases">
        <title>Midgut Transcriptome Profiling of Anoplphora glabripennis, a Lignocellulose Degrading, Wood-Boring Cerambycid.</title>
        <authorList>
            <person name="Scully E.D."/>
            <person name="Hoover K."/>
            <person name="Carlson J.E."/>
            <person name="Tien M."/>
            <person name="Geib S.M."/>
        </authorList>
    </citation>
    <scope>NUCLEOTIDE SEQUENCE</scope>
</reference>
<keyword evidence="11 12" id="KW-0326">Glycosidase</keyword>
<dbReference type="PROSITE" id="PS00719">
    <property type="entry name" value="GLYCOSYL_HYDROL_F2_1"/>
    <property type="match status" value="1"/>
</dbReference>
<dbReference type="NCBIfam" id="NF007538">
    <property type="entry name" value="PRK10150.1"/>
    <property type="match status" value="1"/>
</dbReference>
<evidence type="ECO:0000256" key="6">
    <source>
        <dbReference type="ARBA" id="ARBA00016205"/>
    </source>
</evidence>
<dbReference type="InterPro" id="IPR023230">
    <property type="entry name" value="Glyco_hydro_2_CS"/>
</dbReference>
<protein>
    <recommendedName>
        <fullName evidence="6 12">Beta-glucuronidase</fullName>
        <ecNumber evidence="5 12">3.2.1.31</ecNumber>
    </recommendedName>
</protein>
<feature type="domain" description="Glycosyl hydrolases family 2 sugar binding" evidence="16">
    <location>
        <begin position="34"/>
        <end position="206"/>
    </location>
</feature>
<keyword evidence="7 13" id="KW-0732">Signal</keyword>
<dbReference type="InterPro" id="IPR006102">
    <property type="entry name" value="Ig-like_GH2"/>
</dbReference>
<dbReference type="Pfam" id="PF02837">
    <property type="entry name" value="Glyco_hydro_2_N"/>
    <property type="match status" value="1"/>
</dbReference>
<dbReference type="SUPFAM" id="SSF51445">
    <property type="entry name" value="(Trans)glycosidases"/>
    <property type="match status" value="1"/>
</dbReference>
<comment type="similarity">
    <text evidence="3 12">Belongs to the glycosyl hydrolase 2 family.</text>
</comment>
<evidence type="ECO:0000259" key="16">
    <source>
        <dbReference type="Pfam" id="PF02837"/>
    </source>
</evidence>
<evidence type="ECO:0000313" key="17">
    <source>
        <dbReference type="EMBL" id="JAB63985.1"/>
    </source>
</evidence>
<evidence type="ECO:0000256" key="5">
    <source>
        <dbReference type="ARBA" id="ARBA00012761"/>
    </source>
</evidence>
<evidence type="ECO:0000256" key="7">
    <source>
        <dbReference type="ARBA" id="ARBA00022729"/>
    </source>
</evidence>
<dbReference type="GO" id="GO:0005975">
    <property type="term" value="P:carbohydrate metabolic process"/>
    <property type="evidence" value="ECO:0007669"/>
    <property type="project" value="InterPro"/>
</dbReference>
<evidence type="ECO:0000259" key="14">
    <source>
        <dbReference type="Pfam" id="PF00703"/>
    </source>
</evidence>
<dbReference type="SUPFAM" id="SSF49303">
    <property type="entry name" value="beta-Galactosidase/glucuronidase domain"/>
    <property type="match status" value="1"/>
</dbReference>
<dbReference type="InterPro" id="IPR006104">
    <property type="entry name" value="Glyco_hydro_2_N"/>
</dbReference>
<dbReference type="InterPro" id="IPR006101">
    <property type="entry name" value="Glyco_hydro_2"/>
</dbReference>
<keyword evidence="9" id="KW-0325">Glycoprotein</keyword>
<accession>V5G1W2</accession>
<dbReference type="FunFam" id="3.20.20.80:FF:000029">
    <property type="entry name" value="Beta-glucuronidase"/>
    <property type="match status" value="1"/>
</dbReference>
<dbReference type="InterPro" id="IPR006103">
    <property type="entry name" value="Glyco_hydro_2_cat"/>
</dbReference>
<evidence type="ECO:0000256" key="4">
    <source>
        <dbReference type="ARBA" id="ARBA00011881"/>
    </source>
</evidence>
<evidence type="ECO:0000256" key="1">
    <source>
        <dbReference type="ARBA" id="ARBA00003025"/>
    </source>
</evidence>
<dbReference type="PRINTS" id="PR00132">
    <property type="entry name" value="GLHYDRLASE2"/>
</dbReference>
<dbReference type="Pfam" id="PF02836">
    <property type="entry name" value="Glyco_hydro_2_C"/>
    <property type="match status" value="1"/>
</dbReference>
<evidence type="ECO:0000256" key="9">
    <source>
        <dbReference type="ARBA" id="ARBA00023180"/>
    </source>
</evidence>
<dbReference type="GO" id="GO:0004566">
    <property type="term" value="F:beta-glucuronidase activity"/>
    <property type="evidence" value="ECO:0007669"/>
    <property type="project" value="UniProtKB-EC"/>
</dbReference>
<evidence type="ECO:0000256" key="13">
    <source>
        <dbReference type="SAM" id="SignalP"/>
    </source>
</evidence>
<dbReference type="FunFam" id="2.60.120.260:FF:000027">
    <property type="entry name" value="Beta-glucuronidase"/>
    <property type="match status" value="1"/>
</dbReference>
<dbReference type="EMBL" id="GALX01004481">
    <property type="protein sequence ID" value="JAB63985.1"/>
    <property type="molecule type" value="Transcribed_RNA"/>
</dbReference>
<dbReference type="InterPro" id="IPR017853">
    <property type="entry name" value="GH"/>
</dbReference>
<evidence type="ECO:0000256" key="8">
    <source>
        <dbReference type="ARBA" id="ARBA00022801"/>
    </source>
</evidence>
<keyword evidence="10 12" id="KW-0458">Lysosome</keyword>
<dbReference type="Gene3D" id="2.60.40.10">
    <property type="entry name" value="Immunoglobulins"/>
    <property type="match status" value="1"/>
</dbReference>
<dbReference type="GO" id="GO:0005615">
    <property type="term" value="C:extracellular space"/>
    <property type="evidence" value="ECO:0007669"/>
    <property type="project" value="TreeGrafter"/>
</dbReference>
<dbReference type="PROSITE" id="PS00608">
    <property type="entry name" value="GLYCOSYL_HYDROL_F2_2"/>
    <property type="match status" value="1"/>
</dbReference>
<feature type="signal peptide" evidence="13">
    <location>
        <begin position="1"/>
        <end position="18"/>
    </location>
</feature>
<dbReference type="AlphaFoldDB" id="V5G1W2"/>
<comment type="function">
    <text evidence="1 12">Plays an important role in the degradation of dermatan and keratan sulfates.</text>
</comment>
<feature type="domain" description="Glycoside hydrolase family 2 immunoglobulin-like beta-sandwich" evidence="14">
    <location>
        <begin position="209"/>
        <end position="310"/>
    </location>
</feature>